<evidence type="ECO:0000256" key="5">
    <source>
        <dbReference type="ARBA" id="ARBA00023065"/>
    </source>
</evidence>
<evidence type="ECO:0000256" key="1">
    <source>
        <dbReference type="ARBA" id="ARBA00004141"/>
    </source>
</evidence>
<evidence type="ECO:0000256" key="3">
    <source>
        <dbReference type="ARBA" id="ARBA00022692"/>
    </source>
</evidence>
<gene>
    <name evidence="11" type="ORF">GBA63_18135</name>
</gene>
<feature type="transmembrane region" description="Helical" evidence="9">
    <location>
        <begin position="92"/>
        <end position="114"/>
    </location>
</feature>
<comment type="subcellular location">
    <subcellularLocation>
        <location evidence="1">Membrane</location>
        <topology evidence="1">Multi-pass membrane protein</topology>
    </subcellularLocation>
</comment>
<feature type="domain" description="Potassium channel" evidence="10">
    <location>
        <begin position="41"/>
        <end position="113"/>
    </location>
</feature>
<keyword evidence="2" id="KW-0813">Transport</keyword>
<keyword evidence="7 11" id="KW-0407">Ion channel</keyword>
<dbReference type="InterPro" id="IPR003280">
    <property type="entry name" value="2pore_dom_K_chnl"/>
</dbReference>
<accession>A0A6G8QFI2</accession>
<dbReference type="InterPro" id="IPR013099">
    <property type="entry name" value="K_chnl_dom"/>
</dbReference>
<keyword evidence="12" id="KW-1185">Reference proteome</keyword>
<evidence type="ECO:0000256" key="6">
    <source>
        <dbReference type="ARBA" id="ARBA00023136"/>
    </source>
</evidence>
<evidence type="ECO:0000256" key="4">
    <source>
        <dbReference type="ARBA" id="ARBA00022989"/>
    </source>
</evidence>
<dbReference type="KEGG" id="rub:GBA63_18135"/>
<feature type="transmembrane region" description="Helical" evidence="9">
    <location>
        <begin position="35"/>
        <end position="54"/>
    </location>
</feature>
<dbReference type="EMBL" id="CP045119">
    <property type="protein sequence ID" value="QIN85264.1"/>
    <property type="molecule type" value="Genomic_DNA"/>
</dbReference>
<evidence type="ECO:0000313" key="11">
    <source>
        <dbReference type="EMBL" id="QIN85264.1"/>
    </source>
</evidence>
<keyword evidence="4 9" id="KW-1133">Transmembrane helix</keyword>
<evidence type="ECO:0000256" key="2">
    <source>
        <dbReference type="ARBA" id="ARBA00022448"/>
    </source>
</evidence>
<keyword evidence="6 9" id="KW-0472">Membrane</keyword>
<evidence type="ECO:0000256" key="9">
    <source>
        <dbReference type="SAM" id="Phobius"/>
    </source>
</evidence>
<dbReference type="GO" id="GO:0022841">
    <property type="term" value="F:potassium ion leak channel activity"/>
    <property type="evidence" value="ECO:0007669"/>
    <property type="project" value="TreeGrafter"/>
</dbReference>
<dbReference type="Proteomes" id="UP000501452">
    <property type="component" value="Chromosome"/>
</dbReference>
<feature type="region of interest" description="Disordered" evidence="8">
    <location>
        <begin position="116"/>
        <end position="138"/>
    </location>
</feature>
<sequence>MIGAVAAVLLLLAVLVLVPLRFARALRRSLKDPEFRGLFALVVVTLLAGTLFYWQIEGWSLLDSFYFSSITLTTVGYGDFAPETAAGKLFTVFYLFTGIGLIVAFLNAVAHATVEQRSERKGRPDRRPTPPEEERKEE</sequence>
<evidence type="ECO:0000313" key="12">
    <source>
        <dbReference type="Proteomes" id="UP000501452"/>
    </source>
</evidence>
<protein>
    <submittedName>
        <fullName evidence="11">Two pore domain potassium channel family protein</fullName>
    </submittedName>
</protein>
<evidence type="ECO:0000256" key="8">
    <source>
        <dbReference type="SAM" id="MobiDB-lite"/>
    </source>
</evidence>
<dbReference type="GO" id="GO:0030322">
    <property type="term" value="P:stabilization of membrane potential"/>
    <property type="evidence" value="ECO:0007669"/>
    <property type="project" value="TreeGrafter"/>
</dbReference>
<dbReference type="PANTHER" id="PTHR11003">
    <property type="entry name" value="POTASSIUM CHANNEL, SUBFAMILY K"/>
    <property type="match status" value="1"/>
</dbReference>
<evidence type="ECO:0000256" key="7">
    <source>
        <dbReference type="ARBA" id="ARBA00023303"/>
    </source>
</evidence>
<name>A0A6G8QFI2_9ACTN</name>
<proteinExistence type="predicted"/>
<dbReference type="PANTHER" id="PTHR11003:SF291">
    <property type="entry name" value="IP11374P"/>
    <property type="match status" value="1"/>
</dbReference>
<keyword evidence="3 9" id="KW-0812">Transmembrane</keyword>
<keyword evidence="5" id="KW-0406">Ion transport</keyword>
<reference evidence="11 12" key="1">
    <citation type="submission" date="2019-10" db="EMBL/GenBank/DDBJ databases">
        <title>Rubrobacter sp nov SCSIO 52090 isolated from a deep-sea sediment in the South China Sea.</title>
        <authorList>
            <person name="Chen R.W."/>
        </authorList>
    </citation>
    <scope>NUCLEOTIDE SEQUENCE [LARGE SCALE GENOMIC DNA]</scope>
    <source>
        <strain evidence="11 12">SCSIO 52909</strain>
    </source>
</reference>
<dbReference type="GO" id="GO:0005886">
    <property type="term" value="C:plasma membrane"/>
    <property type="evidence" value="ECO:0007669"/>
    <property type="project" value="TreeGrafter"/>
</dbReference>
<dbReference type="GO" id="GO:0015271">
    <property type="term" value="F:outward rectifier potassium channel activity"/>
    <property type="evidence" value="ECO:0007669"/>
    <property type="project" value="TreeGrafter"/>
</dbReference>
<dbReference type="Gene3D" id="1.10.287.70">
    <property type="match status" value="1"/>
</dbReference>
<dbReference type="Pfam" id="PF07885">
    <property type="entry name" value="Ion_trans_2"/>
    <property type="match status" value="1"/>
</dbReference>
<evidence type="ECO:0000259" key="10">
    <source>
        <dbReference type="Pfam" id="PF07885"/>
    </source>
</evidence>
<dbReference type="SUPFAM" id="SSF81324">
    <property type="entry name" value="Voltage-gated potassium channels"/>
    <property type="match status" value="1"/>
</dbReference>
<dbReference type="AlphaFoldDB" id="A0A6G8QFI2"/>
<organism evidence="11 12">
    <name type="scientific">Rubrobacter tropicus</name>
    <dbReference type="NCBI Taxonomy" id="2653851"/>
    <lineage>
        <taxon>Bacteria</taxon>
        <taxon>Bacillati</taxon>
        <taxon>Actinomycetota</taxon>
        <taxon>Rubrobacteria</taxon>
        <taxon>Rubrobacterales</taxon>
        <taxon>Rubrobacteraceae</taxon>
        <taxon>Rubrobacter</taxon>
    </lineage>
</organism>